<evidence type="ECO:0000313" key="6">
    <source>
        <dbReference type="Proteomes" id="UP000053095"/>
    </source>
</evidence>
<dbReference type="Pfam" id="PF05042">
    <property type="entry name" value="Caleosin"/>
    <property type="match status" value="1"/>
</dbReference>
<accession>A0A6V8HBN2</accession>
<dbReference type="PANTHER" id="PTHR31495:SF0">
    <property type="entry name" value="BINDING PROTEIN CALEOSIN, PUTATIVE (AFU_ORTHOLOGUE AFUA_5G13750)-RELATED"/>
    <property type="match status" value="1"/>
</dbReference>
<evidence type="ECO:0000256" key="1">
    <source>
        <dbReference type="ARBA" id="ARBA00006765"/>
    </source>
</evidence>
<feature type="domain" description="EF-hand" evidence="4">
    <location>
        <begin position="154"/>
        <end position="189"/>
    </location>
</feature>
<dbReference type="InterPro" id="IPR018247">
    <property type="entry name" value="EF_Hand_1_Ca_BS"/>
</dbReference>
<dbReference type="PROSITE" id="PS50222">
    <property type="entry name" value="EF_HAND_2"/>
    <property type="match status" value="1"/>
</dbReference>
<keyword evidence="2" id="KW-0106">Calcium</keyword>
<dbReference type="EMBL" id="DF933830">
    <property type="protein sequence ID" value="GAM38867.1"/>
    <property type="molecule type" value="Genomic_DNA"/>
</dbReference>
<organism evidence="5 6">
    <name type="scientific">Talaromyces pinophilus</name>
    <name type="common">Penicillium pinophilum</name>
    <dbReference type="NCBI Taxonomy" id="128442"/>
    <lineage>
        <taxon>Eukaryota</taxon>
        <taxon>Fungi</taxon>
        <taxon>Dikarya</taxon>
        <taxon>Ascomycota</taxon>
        <taxon>Pezizomycotina</taxon>
        <taxon>Eurotiomycetes</taxon>
        <taxon>Eurotiomycetidae</taxon>
        <taxon>Eurotiales</taxon>
        <taxon>Trichocomaceae</taxon>
        <taxon>Talaromyces</taxon>
        <taxon>Talaromyces sect. Talaromyces</taxon>
    </lineage>
</organism>
<reference evidence="6" key="1">
    <citation type="journal article" date="2015" name="Genome Announc.">
        <title>Draft genome sequence of Talaromyces cellulolyticus strain Y-94, a source of lignocellulosic biomass-degrading enzymes.</title>
        <authorList>
            <person name="Fujii T."/>
            <person name="Koike H."/>
            <person name="Sawayama S."/>
            <person name="Yano S."/>
            <person name="Inoue H."/>
        </authorList>
    </citation>
    <scope>NUCLEOTIDE SEQUENCE [LARGE SCALE GENOMIC DNA]</scope>
    <source>
        <strain evidence="6">Y-94</strain>
    </source>
</reference>
<keyword evidence="6" id="KW-1185">Reference proteome</keyword>
<dbReference type="PANTHER" id="PTHR31495">
    <property type="entry name" value="PEROXYGENASE 3-RELATED"/>
    <property type="match status" value="1"/>
</dbReference>
<name>A0A6V8HBN2_TALPI</name>
<keyword evidence="3" id="KW-1133">Transmembrane helix</keyword>
<dbReference type="PROSITE" id="PS00018">
    <property type="entry name" value="EF_HAND_1"/>
    <property type="match status" value="1"/>
</dbReference>
<dbReference type="Proteomes" id="UP000053095">
    <property type="component" value="Unassembled WGS sequence"/>
</dbReference>
<keyword evidence="3" id="KW-0812">Transmembrane</keyword>
<feature type="transmembrane region" description="Helical" evidence="3">
    <location>
        <begin position="95"/>
        <end position="115"/>
    </location>
</feature>
<dbReference type="InterPro" id="IPR011992">
    <property type="entry name" value="EF-hand-dom_pair"/>
</dbReference>
<dbReference type="GO" id="GO:0005509">
    <property type="term" value="F:calcium ion binding"/>
    <property type="evidence" value="ECO:0007669"/>
    <property type="project" value="InterPro"/>
</dbReference>
<proteinExistence type="inferred from homology"/>
<comment type="similarity">
    <text evidence="1">Belongs to the caleosin family.</text>
</comment>
<evidence type="ECO:0000313" key="5">
    <source>
        <dbReference type="EMBL" id="GAM38867.1"/>
    </source>
</evidence>
<keyword evidence="3" id="KW-0472">Membrane</keyword>
<comment type="caution">
    <text evidence="5">The sequence shown here is derived from an EMBL/GenBank/DDBJ whole genome shotgun (WGS) entry which is preliminary data.</text>
</comment>
<dbReference type="GO" id="GO:0004497">
    <property type="term" value="F:monooxygenase activity"/>
    <property type="evidence" value="ECO:0007669"/>
    <property type="project" value="TreeGrafter"/>
</dbReference>
<evidence type="ECO:0000259" key="4">
    <source>
        <dbReference type="PROSITE" id="PS50222"/>
    </source>
</evidence>
<protein>
    <submittedName>
        <fullName evidence="5">Calcium binding protein</fullName>
    </submittedName>
</protein>
<dbReference type="InterPro" id="IPR007736">
    <property type="entry name" value="Caleosin-related"/>
</dbReference>
<dbReference type="AlphaFoldDB" id="A0A6V8HBN2"/>
<dbReference type="InterPro" id="IPR002048">
    <property type="entry name" value="EF_hand_dom"/>
</dbReference>
<dbReference type="SUPFAM" id="SSF47473">
    <property type="entry name" value="EF-hand"/>
    <property type="match status" value="1"/>
</dbReference>
<sequence length="260" mass="29755">MAQKFDGINFDVSVDKSVVTQTRIPAINTDSTLDAPSVVRANQAVSREHPEGSVKSGYSEKHKDYTVLQQHVMFWDRDMDGHIWPLDTYRGFRELGFNILFSLLAVLIVHINFSYPTRLGLSYFPDPFFRVYVRDIHKAKHGSDSGTYDTEGRFAPQNFENVFAKYDSDRDGAISLSDIFRLMKGQRVAADPFGWGAALFEWGTTWLLLQKDGKVYKEDLRQLYDGSLFWRIREQRKQPKGWQQGYGLGGDGFVGSVKVF</sequence>
<evidence type="ECO:0000256" key="2">
    <source>
        <dbReference type="ARBA" id="ARBA00022837"/>
    </source>
</evidence>
<gene>
    <name evidence="5" type="ORF">TCE0_034r09945</name>
</gene>
<evidence type="ECO:0000256" key="3">
    <source>
        <dbReference type="SAM" id="Phobius"/>
    </source>
</evidence>